<accession>A0ABV6RGI2</accession>
<proteinExistence type="inferred from homology"/>
<comment type="caution">
    <text evidence="5">The sequence shown here is derived from an EMBL/GenBank/DDBJ whole genome shotgun (WGS) entry which is preliminary data.</text>
</comment>
<feature type="non-terminal residue" evidence="5">
    <location>
        <position position="1"/>
    </location>
</feature>
<keyword evidence="3" id="KW-0472">Membrane</keyword>
<comment type="similarity">
    <text evidence="1">Belongs to the LytR/CpsA/Psr (LCP) family.</text>
</comment>
<dbReference type="PANTHER" id="PTHR33392:SF6">
    <property type="entry name" value="POLYISOPRENYL-TEICHOIC ACID--PEPTIDOGLYCAN TEICHOIC ACID TRANSFERASE TAGU"/>
    <property type="match status" value="1"/>
</dbReference>
<dbReference type="RefSeq" id="WP_376983135.1">
    <property type="nucleotide sequence ID" value="NZ_JBHLSV010000039.1"/>
</dbReference>
<dbReference type="InterPro" id="IPR004474">
    <property type="entry name" value="LytR_CpsA_psr"/>
</dbReference>
<dbReference type="NCBIfam" id="TIGR00350">
    <property type="entry name" value="lytR_cpsA_psr"/>
    <property type="match status" value="1"/>
</dbReference>
<evidence type="ECO:0000313" key="6">
    <source>
        <dbReference type="Proteomes" id="UP001589793"/>
    </source>
</evidence>
<evidence type="ECO:0000259" key="4">
    <source>
        <dbReference type="Pfam" id="PF03816"/>
    </source>
</evidence>
<evidence type="ECO:0000256" key="1">
    <source>
        <dbReference type="ARBA" id="ARBA00006068"/>
    </source>
</evidence>
<feature type="region of interest" description="Disordered" evidence="2">
    <location>
        <begin position="464"/>
        <end position="550"/>
    </location>
</feature>
<keyword evidence="3" id="KW-1133">Transmembrane helix</keyword>
<evidence type="ECO:0000313" key="5">
    <source>
        <dbReference type="EMBL" id="MFC0676091.1"/>
    </source>
</evidence>
<dbReference type="Gene3D" id="3.40.630.190">
    <property type="entry name" value="LCP protein"/>
    <property type="match status" value="1"/>
</dbReference>
<evidence type="ECO:0000256" key="3">
    <source>
        <dbReference type="SAM" id="Phobius"/>
    </source>
</evidence>
<name>A0ABV6RGI2_9MICO</name>
<feature type="compositionally biased region" description="Low complexity" evidence="2">
    <location>
        <begin position="489"/>
        <end position="530"/>
    </location>
</feature>
<sequence length="550" mass="58505">AGPAQVAAAAEPPRPPAAGQQDAAPAIDEGRLRPAALWTLASTLLPGTGLVPTRLRWLGAALLSVLVLALLGVSIWLGVTDTTRTLLSLATSRGFLVLCLVLTLVVGIVWMLQIVLTNLVQNMKHGLIGTKRAISLGLAALMVVAVALPFGRGVQSLWAAQGLMGNQTVWGGEVDPKLDQPDPWAGAGRVNIMLLGQDAGADRTGTRPDTIMVASIDAATGRTALFSIPRNLQYVRFPEGTTAAEEFPDGFDYFGRNQNLINAVWTWAEDRPDLFPGDANPGLTATTWAVEETLGLEVDYYAMVNLQGFEDLVDAIGGVEMEVERRIPIGGGTNQSTGGKYPVTGWIEPGWQQLDGYHALWYARSREGSDDFNRMCRQQRIVRVVTEEADPATLALSVPGLVSATERNIETNIPSTQIGAFAELGLRIKDAGFTSYPITTDVTNPGDPDFPYIKEWVQASIDQSMEQADPESVRGEDPSATPAPGGGTTSAPEQTPSETPSSEAPSEEPSQSPSTEATTPEESATATEAPVVEKDPLKSCMPGYDEESAG</sequence>
<feature type="transmembrane region" description="Helical" evidence="3">
    <location>
        <begin position="91"/>
        <end position="112"/>
    </location>
</feature>
<organism evidence="5 6">
    <name type="scientific">Brachybacterium hainanense</name>
    <dbReference type="NCBI Taxonomy" id="1541174"/>
    <lineage>
        <taxon>Bacteria</taxon>
        <taxon>Bacillati</taxon>
        <taxon>Actinomycetota</taxon>
        <taxon>Actinomycetes</taxon>
        <taxon>Micrococcales</taxon>
        <taxon>Dermabacteraceae</taxon>
        <taxon>Brachybacterium</taxon>
    </lineage>
</organism>
<reference evidence="5 6" key="1">
    <citation type="submission" date="2024-09" db="EMBL/GenBank/DDBJ databases">
        <authorList>
            <person name="Sun Q."/>
            <person name="Mori K."/>
        </authorList>
    </citation>
    <scope>NUCLEOTIDE SEQUENCE [LARGE SCALE GENOMIC DNA]</scope>
    <source>
        <strain evidence="5 6">CICC 10874</strain>
    </source>
</reference>
<keyword evidence="6" id="KW-1185">Reference proteome</keyword>
<dbReference type="Proteomes" id="UP001589793">
    <property type="component" value="Unassembled WGS sequence"/>
</dbReference>
<gene>
    <name evidence="5" type="ORF">ACFFF6_19240</name>
</gene>
<protein>
    <submittedName>
        <fullName evidence="5">LCP family protein</fullName>
    </submittedName>
</protein>
<dbReference type="Pfam" id="PF03816">
    <property type="entry name" value="LytR_cpsA_psr"/>
    <property type="match status" value="1"/>
</dbReference>
<feature type="region of interest" description="Disordered" evidence="2">
    <location>
        <begin position="1"/>
        <end position="23"/>
    </location>
</feature>
<evidence type="ECO:0000256" key="2">
    <source>
        <dbReference type="SAM" id="MobiDB-lite"/>
    </source>
</evidence>
<feature type="domain" description="Cell envelope-related transcriptional attenuator" evidence="4">
    <location>
        <begin position="207"/>
        <end position="388"/>
    </location>
</feature>
<dbReference type="EMBL" id="JBHLSV010000039">
    <property type="protein sequence ID" value="MFC0676091.1"/>
    <property type="molecule type" value="Genomic_DNA"/>
</dbReference>
<feature type="transmembrane region" description="Helical" evidence="3">
    <location>
        <begin position="133"/>
        <end position="151"/>
    </location>
</feature>
<dbReference type="PANTHER" id="PTHR33392">
    <property type="entry name" value="POLYISOPRENYL-TEICHOIC ACID--PEPTIDOGLYCAN TEICHOIC ACID TRANSFERASE TAGU"/>
    <property type="match status" value="1"/>
</dbReference>
<dbReference type="InterPro" id="IPR050922">
    <property type="entry name" value="LytR/CpsA/Psr_CW_biosynth"/>
</dbReference>
<feature type="transmembrane region" description="Helical" evidence="3">
    <location>
        <begin position="57"/>
        <end position="79"/>
    </location>
</feature>
<keyword evidence="3" id="KW-0812">Transmembrane</keyword>